<protein>
    <submittedName>
        <fullName evidence="8">1-phosphofructokinase family hexose kinase</fullName>
    </submittedName>
</protein>
<dbReference type="GO" id="GO:0005524">
    <property type="term" value="F:ATP binding"/>
    <property type="evidence" value="ECO:0007669"/>
    <property type="project" value="UniProtKB-KW"/>
</dbReference>
<keyword evidence="3" id="KW-0547">Nucleotide-binding</keyword>
<evidence type="ECO:0000256" key="6">
    <source>
        <dbReference type="PIRNR" id="PIRNR000535"/>
    </source>
</evidence>
<dbReference type="GO" id="GO:0016052">
    <property type="term" value="P:carbohydrate catabolic process"/>
    <property type="evidence" value="ECO:0007669"/>
    <property type="project" value="UniProtKB-ARBA"/>
</dbReference>
<dbReference type="InterPro" id="IPR002173">
    <property type="entry name" value="Carboh/pur_kinase_PfkB_CS"/>
</dbReference>
<dbReference type="Gene3D" id="3.40.1190.20">
    <property type="match status" value="1"/>
</dbReference>
<dbReference type="SUPFAM" id="SSF53613">
    <property type="entry name" value="Ribokinase-like"/>
    <property type="match status" value="1"/>
</dbReference>
<dbReference type="GO" id="GO:0008443">
    <property type="term" value="F:phosphofructokinase activity"/>
    <property type="evidence" value="ECO:0007669"/>
    <property type="project" value="UniProtKB-ARBA"/>
</dbReference>
<dbReference type="KEGG" id="kcm:ABWK59_26310"/>
<dbReference type="PROSITE" id="PS00583">
    <property type="entry name" value="PFKB_KINASES_1"/>
    <property type="match status" value="1"/>
</dbReference>
<evidence type="ECO:0000256" key="4">
    <source>
        <dbReference type="ARBA" id="ARBA00022777"/>
    </source>
</evidence>
<comment type="similarity">
    <text evidence="1">Belongs to the carbohydrate kinase PfkB family.</text>
</comment>
<organism evidence="8">
    <name type="scientific">Kitasatospora camelliae</name>
    <dbReference type="NCBI Taxonomy" id="3156397"/>
    <lineage>
        <taxon>Bacteria</taxon>
        <taxon>Bacillati</taxon>
        <taxon>Actinomycetota</taxon>
        <taxon>Actinomycetes</taxon>
        <taxon>Kitasatosporales</taxon>
        <taxon>Streptomycetaceae</taxon>
        <taxon>Kitasatospora</taxon>
    </lineage>
</organism>
<accession>A0AAU8K0H7</accession>
<evidence type="ECO:0000256" key="3">
    <source>
        <dbReference type="ARBA" id="ARBA00022741"/>
    </source>
</evidence>
<evidence type="ECO:0000256" key="1">
    <source>
        <dbReference type="ARBA" id="ARBA00010688"/>
    </source>
</evidence>
<dbReference type="InterPro" id="IPR029056">
    <property type="entry name" value="Ribokinase-like"/>
</dbReference>
<dbReference type="PROSITE" id="PS00584">
    <property type="entry name" value="PFKB_KINASES_2"/>
    <property type="match status" value="1"/>
</dbReference>
<name>A0AAU8K0H7_9ACTN</name>
<dbReference type="PANTHER" id="PTHR46566:SF5">
    <property type="entry name" value="1-PHOSPHOFRUCTOKINASE"/>
    <property type="match status" value="1"/>
</dbReference>
<keyword evidence="5" id="KW-0067">ATP-binding</keyword>
<evidence type="ECO:0000259" key="7">
    <source>
        <dbReference type="Pfam" id="PF00294"/>
    </source>
</evidence>
<dbReference type="Pfam" id="PF00294">
    <property type="entry name" value="PfkB"/>
    <property type="match status" value="1"/>
</dbReference>
<dbReference type="CDD" id="cd01164">
    <property type="entry name" value="FruK_PfkB_like"/>
    <property type="match status" value="1"/>
</dbReference>
<dbReference type="EMBL" id="CP159872">
    <property type="protein sequence ID" value="XCM82169.1"/>
    <property type="molecule type" value="Genomic_DNA"/>
</dbReference>
<evidence type="ECO:0000256" key="5">
    <source>
        <dbReference type="ARBA" id="ARBA00022840"/>
    </source>
</evidence>
<dbReference type="RefSeq" id="WP_354643097.1">
    <property type="nucleotide sequence ID" value="NZ_CP159872.1"/>
</dbReference>
<keyword evidence="2 6" id="KW-0808">Transferase</keyword>
<sequence length="302" mass="30976">MILIVTPNPALDLTYTVPDFRPHTGHRVTEVAAQAGGKGVNVTRVLTALGLPATAVLPLGGPTGTAVKAELTAAGLPFVPVRIAGETRRTVAVVDTEDATLLNEPGPHLTTAEWRRVVTETERLLPTAAVLVLSGSLPPGLPEDAYAELLTLAHRNRVPTLLDADGPALTTALAARPTLIKPNAAELRTATGLDDVPAAAAALIERGARAVVASLGPDGLYARDRDSAWRCSPPAPVRGNPTGAGDSCVAALAAGLLGGAGWPAVLPDAVALSAATVHHPRAGHFDTPTYHRLRATTTAHPA</sequence>
<dbReference type="GO" id="GO:0005829">
    <property type="term" value="C:cytosol"/>
    <property type="evidence" value="ECO:0007669"/>
    <property type="project" value="TreeGrafter"/>
</dbReference>
<dbReference type="PIRSF" id="PIRSF000535">
    <property type="entry name" value="1PFK/6PFK/LacC"/>
    <property type="match status" value="1"/>
</dbReference>
<dbReference type="InterPro" id="IPR011611">
    <property type="entry name" value="PfkB_dom"/>
</dbReference>
<evidence type="ECO:0000256" key="2">
    <source>
        <dbReference type="ARBA" id="ARBA00022679"/>
    </source>
</evidence>
<keyword evidence="4" id="KW-0418">Kinase</keyword>
<dbReference type="FunFam" id="3.40.1190.20:FF:000001">
    <property type="entry name" value="Phosphofructokinase"/>
    <property type="match status" value="1"/>
</dbReference>
<dbReference type="AlphaFoldDB" id="A0AAU8K0H7"/>
<dbReference type="InterPro" id="IPR017583">
    <property type="entry name" value="Tagatose/fructose_Pkinase"/>
</dbReference>
<reference evidence="8" key="1">
    <citation type="submission" date="2024-06" db="EMBL/GenBank/DDBJ databases">
        <title>The genome sequences of Kitasatospora sp. strain HUAS MG31.</title>
        <authorList>
            <person name="Mo P."/>
        </authorList>
    </citation>
    <scope>NUCLEOTIDE SEQUENCE</scope>
    <source>
        <strain evidence="8">HUAS MG31</strain>
    </source>
</reference>
<dbReference type="GO" id="GO:0044281">
    <property type="term" value="P:small molecule metabolic process"/>
    <property type="evidence" value="ECO:0007669"/>
    <property type="project" value="UniProtKB-ARBA"/>
</dbReference>
<dbReference type="PANTHER" id="PTHR46566">
    <property type="entry name" value="1-PHOSPHOFRUCTOKINASE-RELATED"/>
    <property type="match status" value="1"/>
</dbReference>
<feature type="domain" description="Carbohydrate kinase PfkB" evidence="7">
    <location>
        <begin position="12"/>
        <end position="284"/>
    </location>
</feature>
<dbReference type="NCBIfam" id="TIGR03168">
    <property type="entry name" value="1-PFK"/>
    <property type="match status" value="1"/>
</dbReference>
<gene>
    <name evidence="8" type="ORF">ABWK59_26310</name>
</gene>
<proteinExistence type="inferred from homology"/>
<evidence type="ECO:0000313" key="8">
    <source>
        <dbReference type="EMBL" id="XCM82169.1"/>
    </source>
</evidence>